<dbReference type="PANTHER" id="PTHR30461:SF23">
    <property type="entry name" value="DNA RECOMBINASE-RELATED"/>
    <property type="match status" value="1"/>
</dbReference>
<comment type="caution">
    <text evidence="7">The sequence shown here is derived from an EMBL/GenBank/DDBJ whole genome shotgun (WGS) entry which is preliminary data.</text>
</comment>
<dbReference type="PROSITE" id="PS51736">
    <property type="entry name" value="RECOMBINASES_3"/>
    <property type="match status" value="1"/>
</dbReference>
<evidence type="ECO:0000256" key="2">
    <source>
        <dbReference type="ARBA" id="ARBA00023125"/>
    </source>
</evidence>
<dbReference type="InterPro" id="IPR036162">
    <property type="entry name" value="Resolvase-like_N_sf"/>
</dbReference>
<evidence type="ECO:0000259" key="6">
    <source>
        <dbReference type="PROSITE" id="PS51736"/>
    </source>
</evidence>
<dbReference type="PANTHER" id="PTHR30461">
    <property type="entry name" value="DNA-INVERTASE FROM LAMBDOID PROPHAGE"/>
    <property type="match status" value="1"/>
</dbReference>
<accession>A0A365L7W5</accession>
<organism evidence="7 8">
    <name type="scientific">Planococcus halotolerans</name>
    <dbReference type="NCBI Taxonomy" id="2233542"/>
    <lineage>
        <taxon>Bacteria</taxon>
        <taxon>Bacillati</taxon>
        <taxon>Bacillota</taxon>
        <taxon>Bacilli</taxon>
        <taxon>Bacillales</taxon>
        <taxon>Caryophanaceae</taxon>
        <taxon>Planococcus</taxon>
    </lineage>
</organism>
<evidence type="ECO:0000256" key="3">
    <source>
        <dbReference type="ARBA" id="ARBA00023172"/>
    </source>
</evidence>
<evidence type="ECO:0000256" key="4">
    <source>
        <dbReference type="PIRSR" id="PIRSR606118-50"/>
    </source>
</evidence>
<dbReference type="SMART" id="SM00857">
    <property type="entry name" value="Resolvase"/>
    <property type="match status" value="1"/>
</dbReference>
<proteinExistence type="predicted"/>
<feature type="active site" description="O-(5'-phospho-DNA)-serine intermediate" evidence="4 5">
    <location>
        <position position="13"/>
    </location>
</feature>
<dbReference type="SUPFAM" id="SSF53041">
    <property type="entry name" value="Resolvase-like"/>
    <property type="match status" value="1"/>
</dbReference>
<sequence length="91" mass="10351">MKNKRAVLYVRVSTEEQALDGYSIAGQVQNLMDYCRKNDFTVVEIYKDEGLSAKSTDRPALQLLLEDTKKISLICSSFGKSLDYHVVKLIF</sequence>
<dbReference type="EMBL" id="QLZR01000001">
    <property type="protein sequence ID" value="RAZ81526.1"/>
    <property type="molecule type" value="Genomic_DNA"/>
</dbReference>
<dbReference type="GO" id="GO:0015074">
    <property type="term" value="P:DNA integration"/>
    <property type="evidence" value="ECO:0007669"/>
    <property type="project" value="UniProtKB-KW"/>
</dbReference>
<evidence type="ECO:0000256" key="1">
    <source>
        <dbReference type="ARBA" id="ARBA00022908"/>
    </source>
</evidence>
<dbReference type="GO" id="GO:0000150">
    <property type="term" value="F:DNA strand exchange activity"/>
    <property type="evidence" value="ECO:0007669"/>
    <property type="project" value="InterPro"/>
</dbReference>
<evidence type="ECO:0000313" key="8">
    <source>
        <dbReference type="Proteomes" id="UP000251002"/>
    </source>
</evidence>
<feature type="domain" description="Resolvase/invertase-type recombinase catalytic" evidence="6">
    <location>
        <begin position="5"/>
        <end position="91"/>
    </location>
</feature>
<dbReference type="PROSITE" id="PS00397">
    <property type="entry name" value="RECOMBINASES_1"/>
    <property type="match status" value="1"/>
</dbReference>
<gene>
    <name evidence="7" type="ORF">DP120_04430</name>
</gene>
<keyword evidence="2" id="KW-0238">DNA-binding</keyword>
<dbReference type="InterPro" id="IPR006119">
    <property type="entry name" value="Resolv_N"/>
</dbReference>
<dbReference type="InterPro" id="IPR006118">
    <property type="entry name" value="Recombinase_CS"/>
</dbReference>
<keyword evidence="8" id="KW-1185">Reference proteome</keyword>
<keyword evidence="1" id="KW-0229">DNA integration</keyword>
<evidence type="ECO:0000256" key="5">
    <source>
        <dbReference type="PROSITE-ProRule" id="PRU10137"/>
    </source>
</evidence>
<protein>
    <recommendedName>
        <fullName evidence="6">Resolvase/invertase-type recombinase catalytic domain-containing protein</fullName>
    </recommendedName>
</protein>
<dbReference type="Gene3D" id="3.40.50.1390">
    <property type="entry name" value="Resolvase, N-terminal catalytic domain"/>
    <property type="match status" value="1"/>
</dbReference>
<dbReference type="AlphaFoldDB" id="A0A365L7W5"/>
<evidence type="ECO:0000313" key="7">
    <source>
        <dbReference type="EMBL" id="RAZ81526.1"/>
    </source>
</evidence>
<dbReference type="InterPro" id="IPR050639">
    <property type="entry name" value="SSR_resolvase"/>
</dbReference>
<dbReference type="CDD" id="cd00338">
    <property type="entry name" value="Ser_Recombinase"/>
    <property type="match status" value="1"/>
</dbReference>
<keyword evidence="3" id="KW-0233">DNA recombination</keyword>
<dbReference type="RefSeq" id="WP_112222174.1">
    <property type="nucleotide sequence ID" value="NZ_CP196859.1"/>
</dbReference>
<dbReference type="Pfam" id="PF00239">
    <property type="entry name" value="Resolvase"/>
    <property type="match status" value="1"/>
</dbReference>
<reference evidence="7 8" key="1">
    <citation type="submission" date="2018-06" db="EMBL/GenBank/DDBJ databases">
        <title>The draft genome sequences of strains SCU63 and S1.</title>
        <authorList>
            <person name="Gan L."/>
        </authorList>
    </citation>
    <scope>NUCLEOTIDE SEQUENCE [LARGE SCALE GENOMIC DNA]</scope>
    <source>
        <strain evidence="7 8">SCU63</strain>
    </source>
</reference>
<dbReference type="GO" id="GO:0003677">
    <property type="term" value="F:DNA binding"/>
    <property type="evidence" value="ECO:0007669"/>
    <property type="project" value="UniProtKB-KW"/>
</dbReference>
<name>A0A365L7W5_9BACL</name>
<dbReference type="Proteomes" id="UP000251002">
    <property type="component" value="Unassembled WGS sequence"/>
</dbReference>